<dbReference type="Pfam" id="PF13367">
    <property type="entry name" value="PrsW-protease"/>
    <property type="match status" value="1"/>
</dbReference>
<protein>
    <submittedName>
        <fullName evidence="2">RsiW-degrading membrane proteinase PrsW (M82 family)</fullName>
    </submittedName>
</protein>
<feature type="transmembrane region" description="Helical" evidence="1">
    <location>
        <begin position="61"/>
        <end position="84"/>
    </location>
</feature>
<keyword evidence="1" id="KW-0472">Membrane</keyword>
<organism evidence="2 3">
    <name type="scientific">Actinoplanes teichomyceticus</name>
    <dbReference type="NCBI Taxonomy" id="1867"/>
    <lineage>
        <taxon>Bacteria</taxon>
        <taxon>Bacillati</taxon>
        <taxon>Actinomycetota</taxon>
        <taxon>Actinomycetes</taxon>
        <taxon>Micromonosporales</taxon>
        <taxon>Micromonosporaceae</taxon>
        <taxon>Actinoplanes</taxon>
    </lineage>
</organism>
<gene>
    <name evidence="2" type="ORF">FHX34_102922</name>
</gene>
<feature type="transmembrane region" description="Helical" evidence="1">
    <location>
        <begin position="104"/>
        <end position="122"/>
    </location>
</feature>
<evidence type="ECO:0000313" key="3">
    <source>
        <dbReference type="Proteomes" id="UP000320239"/>
    </source>
</evidence>
<keyword evidence="1" id="KW-1133">Transmembrane helix</keyword>
<name>A0A561WKH0_ACTTI</name>
<sequence>MSVTATRSPEPAWRARGPQALLGVGLLFNALYAVVLLIDAARPRAGADEPALAALSDTMPVLMRVVVRLAWVGWAVAAGIESAVALRRRGAGGRWLRRLPADRVLHLGAAIVLLVPFAIHPVRILAGHPLITLLCAPTTAFGIWTVRRFQRWRRSPWWLAAAVFGWGAVIAAGFGVVMNSTLQLASISYYAAPGRLGQALHWSSATTFVSAGTMEELGKGAAVGLAYLLFRRHLDGVVAGLVLGGLTGLGFNLTETVLFMTADGGAGAGLHYWIRQSFALLGAHTAFSAVVGAGFGLATALGSRRRRVLVVAAGYLAAAGVHFADDVILDALSTGDITVPIHGGALTEMLLVQPLTLVVLQGPLVAVYLVLLRQGSRGQAARLAADLRAAAADPAGGIRPAEVPVLLSPRRRTGARLAAWRRHGWEALAAVRRLHAAQYELAATHREEPERLARLRLRIAQQRRLLGAAMTAARATKAAA</sequence>
<dbReference type="AlphaFoldDB" id="A0A561WKH0"/>
<dbReference type="Proteomes" id="UP000320239">
    <property type="component" value="Unassembled WGS sequence"/>
</dbReference>
<feature type="transmembrane region" description="Helical" evidence="1">
    <location>
        <begin position="349"/>
        <end position="372"/>
    </location>
</feature>
<keyword evidence="1" id="KW-0812">Transmembrane</keyword>
<feature type="transmembrane region" description="Helical" evidence="1">
    <location>
        <begin position="278"/>
        <end position="301"/>
    </location>
</feature>
<accession>A0A561WKH0</accession>
<feature type="transmembrane region" description="Helical" evidence="1">
    <location>
        <begin position="308"/>
        <end position="329"/>
    </location>
</feature>
<reference evidence="2 3" key="1">
    <citation type="submission" date="2019-06" db="EMBL/GenBank/DDBJ databases">
        <title>Sequencing the genomes of 1000 actinobacteria strains.</title>
        <authorList>
            <person name="Klenk H.-P."/>
        </authorList>
    </citation>
    <scope>NUCLEOTIDE SEQUENCE [LARGE SCALE GENOMIC DNA]</scope>
    <source>
        <strain evidence="2 3">DSM 43866</strain>
    </source>
</reference>
<dbReference type="GO" id="GO:0008233">
    <property type="term" value="F:peptidase activity"/>
    <property type="evidence" value="ECO:0007669"/>
    <property type="project" value="InterPro"/>
</dbReference>
<dbReference type="EMBL" id="VIWY01000002">
    <property type="protein sequence ID" value="TWG24366.1"/>
    <property type="molecule type" value="Genomic_DNA"/>
</dbReference>
<feature type="transmembrane region" description="Helical" evidence="1">
    <location>
        <begin position="128"/>
        <end position="146"/>
    </location>
</feature>
<dbReference type="PANTHER" id="PTHR36844:SF1">
    <property type="entry name" value="PROTEASE PRSW"/>
    <property type="match status" value="1"/>
</dbReference>
<feature type="transmembrane region" description="Helical" evidence="1">
    <location>
        <begin position="20"/>
        <end position="41"/>
    </location>
</feature>
<evidence type="ECO:0000256" key="1">
    <source>
        <dbReference type="SAM" id="Phobius"/>
    </source>
</evidence>
<proteinExistence type="predicted"/>
<dbReference type="InterPro" id="IPR026898">
    <property type="entry name" value="PrsW"/>
</dbReference>
<keyword evidence="3" id="KW-1185">Reference proteome</keyword>
<dbReference type="RefSeq" id="WP_164465906.1">
    <property type="nucleotide sequence ID" value="NZ_BOMX01000075.1"/>
</dbReference>
<comment type="caution">
    <text evidence="2">The sequence shown here is derived from an EMBL/GenBank/DDBJ whole genome shotgun (WGS) entry which is preliminary data.</text>
</comment>
<evidence type="ECO:0000313" key="2">
    <source>
        <dbReference type="EMBL" id="TWG24366.1"/>
    </source>
</evidence>
<dbReference type="PANTHER" id="PTHR36844">
    <property type="entry name" value="PROTEASE PRSW"/>
    <property type="match status" value="1"/>
</dbReference>
<feature type="transmembrane region" description="Helical" evidence="1">
    <location>
        <begin position="158"/>
        <end position="178"/>
    </location>
</feature>